<dbReference type="EMBL" id="PPPD01000001">
    <property type="protein sequence ID" value="PNY80395.1"/>
    <property type="molecule type" value="Genomic_DNA"/>
</dbReference>
<dbReference type="InterPro" id="IPR000683">
    <property type="entry name" value="Gfo/Idh/MocA-like_OxRdtase_N"/>
</dbReference>
<dbReference type="SUPFAM" id="SSF51735">
    <property type="entry name" value="NAD(P)-binding Rossmann-fold domains"/>
    <property type="match status" value="1"/>
</dbReference>
<evidence type="ECO:0000313" key="6">
    <source>
        <dbReference type="Proteomes" id="UP000236379"/>
    </source>
</evidence>
<dbReference type="AlphaFoldDB" id="A0A2K3UV27"/>
<dbReference type="InterPro" id="IPR036291">
    <property type="entry name" value="NAD(P)-bd_dom_sf"/>
</dbReference>
<feature type="region of interest" description="Disordered" evidence="2">
    <location>
        <begin position="352"/>
        <end position="375"/>
    </location>
</feature>
<dbReference type="Gene3D" id="3.40.50.720">
    <property type="entry name" value="NAD(P)-binding Rossmann-like Domain"/>
    <property type="match status" value="1"/>
</dbReference>
<dbReference type="OrthoDB" id="9815825at2"/>
<evidence type="ECO:0000256" key="2">
    <source>
        <dbReference type="SAM" id="MobiDB-lite"/>
    </source>
</evidence>
<dbReference type="Pfam" id="PF22725">
    <property type="entry name" value="GFO_IDH_MocA_C3"/>
    <property type="match status" value="1"/>
</dbReference>
<dbReference type="SUPFAM" id="SSF55347">
    <property type="entry name" value="Glyceraldehyde-3-phosphate dehydrogenase-like, C-terminal domain"/>
    <property type="match status" value="1"/>
</dbReference>
<name>A0A2K3UV27_9DEIO</name>
<dbReference type="InterPro" id="IPR050463">
    <property type="entry name" value="Gfo/Idh/MocA_oxidrdct_glycsds"/>
</dbReference>
<keyword evidence="1" id="KW-0560">Oxidoreductase</keyword>
<dbReference type="GO" id="GO:0000166">
    <property type="term" value="F:nucleotide binding"/>
    <property type="evidence" value="ECO:0007669"/>
    <property type="project" value="InterPro"/>
</dbReference>
<dbReference type="PANTHER" id="PTHR43818:SF11">
    <property type="entry name" value="BCDNA.GH03377"/>
    <property type="match status" value="1"/>
</dbReference>
<evidence type="ECO:0000256" key="1">
    <source>
        <dbReference type="ARBA" id="ARBA00023002"/>
    </source>
</evidence>
<comment type="caution">
    <text evidence="5">The sequence shown here is derived from an EMBL/GenBank/DDBJ whole genome shotgun (WGS) entry which is preliminary data.</text>
</comment>
<dbReference type="InterPro" id="IPR055170">
    <property type="entry name" value="GFO_IDH_MocA-like_dom"/>
</dbReference>
<feature type="domain" description="Gfo/Idh/MocA-like oxidoreductase N-terminal" evidence="3">
    <location>
        <begin position="8"/>
        <end position="120"/>
    </location>
</feature>
<keyword evidence="6" id="KW-1185">Reference proteome</keyword>
<evidence type="ECO:0000259" key="3">
    <source>
        <dbReference type="Pfam" id="PF01408"/>
    </source>
</evidence>
<dbReference type="Gene3D" id="3.30.360.10">
    <property type="entry name" value="Dihydrodipicolinate Reductase, domain 2"/>
    <property type="match status" value="1"/>
</dbReference>
<dbReference type="Pfam" id="PF01408">
    <property type="entry name" value="GFO_IDH_MocA"/>
    <property type="match status" value="1"/>
</dbReference>
<organism evidence="5 6">
    <name type="scientific">Deinococcus koreensis</name>
    <dbReference type="NCBI Taxonomy" id="2054903"/>
    <lineage>
        <taxon>Bacteria</taxon>
        <taxon>Thermotogati</taxon>
        <taxon>Deinococcota</taxon>
        <taxon>Deinococci</taxon>
        <taxon>Deinococcales</taxon>
        <taxon>Deinococcaceae</taxon>
        <taxon>Deinococcus</taxon>
    </lineage>
</organism>
<proteinExistence type="predicted"/>
<gene>
    <name evidence="5" type="ORF">CVO96_02555</name>
</gene>
<evidence type="ECO:0000313" key="5">
    <source>
        <dbReference type="EMBL" id="PNY80395.1"/>
    </source>
</evidence>
<protein>
    <submittedName>
        <fullName evidence="5">Oxidoreductase</fullName>
    </submittedName>
</protein>
<sequence length="375" mass="38974">MGLSPQTIGIVGTGNISAAYLKIARDLKLFRVKAVADLDTARAATVAAEHGIQALTLAGLLTDPEIVAVVNLTPPGAHAAVTLAALDAGKHVYSEKPLAVAREDGQTIMDRATSRGLRVGCAPDTVLGAGIQTARELIDAGRIGRPVSATAFFMGSGPESWHPDPDFFYQPGAGPLFDMGPYYLSALVTLLGGVQTVSATATRAFVQRPITSQPRAGEFITVNTPTHVAANLLLEGGALATLITSFDVPASDAPRIEIHGTGGSLSVPDPNTFGGPLKLRLNAQADWEDVPLTRPFAGNSRGIGLADMLHAQQTGGAHRASGDLAFHVLDVMHTILESAGAERTLRPRTAVERPAPLDAQPAWLPAAGRPPIAGE</sequence>
<accession>A0A2K3UV27</accession>
<dbReference type="PANTHER" id="PTHR43818">
    <property type="entry name" value="BCDNA.GH03377"/>
    <property type="match status" value="1"/>
</dbReference>
<dbReference type="GO" id="GO:0016491">
    <property type="term" value="F:oxidoreductase activity"/>
    <property type="evidence" value="ECO:0007669"/>
    <property type="project" value="UniProtKB-KW"/>
</dbReference>
<reference evidence="5 6" key="1">
    <citation type="submission" date="2018-01" db="EMBL/GenBank/DDBJ databases">
        <title>Deinococcus koreensis sp. nov., a radiation-resistant bacterium isolated from river water.</title>
        <authorList>
            <person name="Choi A."/>
        </authorList>
    </citation>
    <scope>NUCLEOTIDE SEQUENCE [LARGE SCALE GENOMIC DNA]</scope>
    <source>
        <strain evidence="5 6">SJW1-2</strain>
    </source>
</reference>
<feature type="domain" description="GFO/IDH/MocA-like oxidoreductase" evidence="4">
    <location>
        <begin position="131"/>
        <end position="265"/>
    </location>
</feature>
<evidence type="ECO:0000259" key="4">
    <source>
        <dbReference type="Pfam" id="PF22725"/>
    </source>
</evidence>
<dbReference type="Proteomes" id="UP000236379">
    <property type="component" value="Unassembled WGS sequence"/>
</dbReference>
<dbReference type="RefSeq" id="WP_103309986.1">
    <property type="nucleotide sequence ID" value="NZ_PPPD01000001.1"/>
</dbReference>